<evidence type="ECO:0000313" key="2">
    <source>
        <dbReference type="EMBL" id="GAA4982552.1"/>
    </source>
</evidence>
<feature type="compositionally biased region" description="Low complexity" evidence="1">
    <location>
        <begin position="40"/>
        <end position="56"/>
    </location>
</feature>
<proteinExistence type="predicted"/>
<feature type="compositionally biased region" description="Polar residues" evidence="1">
    <location>
        <begin position="24"/>
        <end position="39"/>
    </location>
</feature>
<evidence type="ECO:0000256" key="1">
    <source>
        <dbReference type="SAM" id="MobiDB-lite"/>
    </source>
</evidence>
<sequence>MVAGSLVLTGCNDSKKSSGEKTNPDSGPPSGVSTAAASNTPSAGSSADATAPTSAANGGGSGSGGSAAKPGTTLKIGEAATIDFQSGSTKGTVTMTVTSIDAGSPADLSSLKMTGSGSISGLTPYYIKYTITNAGTTDLSYTSATNMHGLMPDGGMAQPLILFGADFPKCTDKTAPTAFTKGKSFDTCVIALAPSSSKVAGAEWTEEPYDQPGKSVSWGVAPR</sequence>
<protein>
    <recommendedName>
        <fullName evidence="4">DUF4352 domain-containing protein</fullName>
    </recommendedName>
</protein>
<accession>A0ABP9HYL5</accession>
<dbReference type="EMBL" id="BAABHS010000025">
    <property type="protein sequence ID" value="GAA4982552.1"/>
    <property type="molecule type" value="Genomic_DNA"/>
</dbReference>
<feature type="region of interest" description="Disordered" evidence="1">
    <location>
        <begin position="199"/>
        <end position="223"/>
    </location>
</feature>
<comment type="caution">
    <text evidence="2">The sequence shown here is derived from an EMBL/GenBank/DDBJ whole genome shotgun (WGS) entry which is preliminary data.</text>
</comment>
<evidence type="ECO:0000313" key="3">
    <source>
        <dbReference type="Proteomes" id="UP001500466"/>
    </source>
</evidence>
<dbReference type="Proteomes" id="UP001500466">
    <property type="component" value="Unassembled WGS sequence"/>
</dbReference>
<keyword evidence="3" id="KW-1185">Reference proteome</keyword>
<gene>
    <name evidence="2" type="ORF">GCM10023205_60040</name>
</gene>
<evidence type="ECO:0008006" key="4">
    <source>
        <dbReference type="Google" id="ProtNLM"/>
    </source>
</evidence>
<name>A0ABP9HYL5_9ACTN</name>
<reference evidence="3" key="1">
    <citation type="journal article" date="2019" name="Int. J. Syst. Evol. Microbiol.">
        <title>The Global Catalogue of Microorganisms (GCM) 10K type strain sequencing project: providing services to taxonomists for standard genome sequencing and annotation.</title>
        <authorList>
            <consortium name="The Broad Institute Genomics Platform"/>
            <consortium name="The Broad Institute Genome Sequencing Center for Infectious Disease"/>
            <person name="Wu L."/>
            <person name="Ma J."/>
        </authorList>
    </citation>
    <scope>NUCLEOTIDE SEQUENCE [LARGE SCALE GENOMIC DNA]</scope>
    <source>
        <strain evidence="3">JCM 17986</strain>
    </source>
</reference>
<feature type="compositionally biased region" description="Basic and acidic residues" evidence="1">
    <location>
        <begin position="13"/>
        <end position="23"/>
    </location>
</feature>
<feature type="region of interest" description="Disordered" evidence="1">
    <location>
        <begin position="1"/>
        <end position="71"/>
    </location>
</feature>
<organism evidence="2 3">
    <name type="scientific">Yinghuangia aomiensis</name>
    <dbReference type="NCBI Taxonomy" id="676205"/>
    <lineage>
        <taxon>Bacteria</taxon>
        <taxon>Bacillati</taxon>
        <taxon>Actinomycetota</taxon>
        <taxon>Actinomycetes</taxon>
        <taxon>Kitasatosporales</taxon>
        <taxon>Streptomycetaceae</taxon>
        <taxon>Yinghuangia</taxon>
    </lineage>
</organism>